<dbReference type="EMBL" id="JADKGY010000029">
    <property type="protein sequence ID" value="MBK9983961.1"/>
    <property type="molecule type" value="Genomic_DNA"/>
</dbReference>
<evidence type="ECO:0000313" key="2">
    <source>
        <dbReference type="EMBL" id="MBK9983961.1"/>
    </source>
</evidence>
<organism evidence="2 3">
    <name type="scientific">Candidatus Opimibacter skivensis</name>
    <dbReference type="NCBI Taxonomy" id="2982028"/>
    <lineage>
        <taxon>Bacteria</taxon>
        <taxon>Pseudomonadati</taxon>
        <taxon>Bacteroidota</taxon>
        <taxon>Saprospiria</taxon>
        <taxon>Saprospirales</taxon>
        <taxon>Saprospiraceae</taxon>
        <taxon>Candidatus Opimibacter</taxon>
    </lineage>
</organism>
<accession>A0A9D7SXF5</accession>
<evidence type="ECO:0000256" key="1">
    <source>
        <dbReference type="SAM" id="Phobius"/>
    </source>
</evidence>
<evidence type="ECO:0000313" key="3">
    <source>
        <dbReference type="Proteomes" id="UP000808337"/>
    </source>
</evidence>
<keyword evidence="1" id="KW-0812">Transmembrane</keyword>
<reference evidence="2 3" key="1">
    <citation type="submission" date="2020-10" db="EMBL/GenBank/DDBJ databases">
        <title>Connecting structure to function with the recovery of over 1000 high-quality activated sludge metagenome-assembled genomes encoding full-length rRNA genes using long-read sequencing.</title>
        <authorList>
            <person name="Singleton C.M."/>
            <person name="Petriglieri F."/>
            <person name="Kristensen J.M."/>
            <person name="Kirkegaard R.H."/>
            <person name="Michaelsen T.Y."/>
            <person name="Andersen M.H."/>
            <person name="Karst S.M."/>
            <person name="Dueholm M.S."/>
            <person name="Nielsen P.H."/>
            <person name="Albertsen M."/>
        </authorList>
    </citation>
    <scope>NUCLEOTIDE SEQUENCE [LARGE SCALE GENOMIC DNA]</scope>
    <source>
        <strain evidence="2">Ribe_18-Q3-R11-54_MAXAC.273</strain>
    </source>
</reference>
<proteinExistence type="predicted"/>
<gene>
    <name evidence="2" type="ORF">IPP15_16605</name>
</gene>
<comment type="caution">
    <text evidence="2">The sequence shown here is derived from an EMBL/GenBank/DDBJ whole genome shotgun (WGS) entry which is preliminary data.</text>
</comment>
<keyword evidence="1" id="KW-1133">Transmembrane helix</keyword>
<dbReference type="Proteomes" id="UP000808337">
    <property type="component" value="Unassembled WGS sequence"/>
</dbReference>
<feature type="transmembrane region" description="Helical" evidence="1">
    <location>
        <begin position="6"/>
        <end position="22"/>
    </location>
</feature>
<sequence>MQQEFFALVFGGIIGVLFKYWYDYKAMVYKELWQKRYGTYTKLLQLTGALPLYPEKANLIYKDLFTISEKMRDWYFEEGGLLLSMKTRNKYFEVQKKIQVILKDNILDSSLHDHYDIIRDLFSELRTELTNDLMSRNRLQDIFGNNKSNPGAIYK</sequence>
<dbReference type="AlphaFoldDB" id="A0A9D7SXF5"/>
<protein>
    <submittedName>
        <fullName evidence="2">Uncharacterized protein</fullName>
    </submittedName>
</protein>
<keyword evidence="1" id="KW-0472">Membrane</keyword>
<name>A0A9D7SXF5_9BACT</name>